<dbReference type="EMBL" id="CACRYJ010000017">
    <property type="protein sequence ID" value="VZO36082.1"/>
    <property type="molecule type" value="Genomic_DNA"/>
</dbReference>
<accession>A0A7M4DGN9</accession>
<gene>
    <name evidence="2" type="ORF">HALOF300_01286</name>
</gene>
<evidence type="ECO:0000313" key="3">
    <source>
        <dbReference type="Proteomes" id="UP000419743"/>
    </source>
</evidence>
<dbReference type="Proteomes" id="UP000419743">
    <property type="component" value="Unassembled WGS sequence"/>
</dbReference>
<feature type="region of interest" description="Disordered" evidence="1">
    <location>
        <begin position="264"/>
        <end position="286"/>
    </location>
</feature>
<dbReference type="RefSeq" id="WP_156740102.1">
    <property type="nucleotide sequence ID" value="NZ_CACRYJ010000017.1"/>
</dbReference>
<evidence type="ECO:0000256" key="1">
    <source>
        <dbReference type="SAM" id="MobiDB-lite"/>
    </source>
</evidence>
<evidence type="ECO:0000313" key="2">
    <source>
        <dbReference type="EMBL" id="VZO36082.1"/>
    </source>
</evidence>
<organism evidence="2 3">
    <name type="scientific">Occultella aeris</name>
    <dbReference type="NCBI Taxonomy" id="2761496"/>
    <lineage>
        <taxon>Bacteria</taxon>
        <taxon>Bacillati</taxon>
        <taxon>Actinomycetota</taxon>
        <taxon>Actinomycetes</taxon>
        <taxon>Micrococcales</taxon>
        <taxon>Ruaniaceae</taxon>
        <taxon>Occultella</taxon>
    </lineage>
</organism>
<protein>
    <submittedName>
        <fullName evidence="2">Uncharacterized protein</fullName>
    </submittedName>
</protein>
<keyword evidence="3" id="KW-1185">Reference proteome</keyword>
<reference evidence="2 3" key="1">
    <citation type="submission" date="2019-11" db="EMBL/GenBank/DDBJ databases">
        <authorList>
            <person name="Criscuolo A."/>
        </authorList>
    </citation>
    <scope>NUCLEOTIDE SEQUENCE [LARGE SCALE GENOMIC DNA]</scope>
    <source>
        <strain evidence="2">CIP111667</strain>
    </source>
</reference>
<dbReference type="AlphaFoldDB" id="A0A7M4DGN9"/>
<proteinExistence type="predicted"/>
<sequence>MNEHAITSEILDASTIVQVVIDDADLGPWREGAPGRQVRRVILAVRLADVLRGSVTQAPGSVVTLEVHQERLASGRPVGSVGLWSRVPVDVGARLLAFSRVGGDLADVLAEEHLLRLEASGPVLADLRLALSLQREHPTADALLEQAERHRRDAGALFARYVWTLAREALRTSIDRFDRLMRVAEHPETDVRAQRAYLVNAYLDMTQAADFDTAHRARLARAMLRAALDPHLGALRSHLLQVFVPNLVRAPVPEPLSPADVFGAVPEDPARGDDAGTAGAGPGTTTADVTAVDVTAVDGAGLRVAVLAALDDADPATTSPALRDWLTGGED</sequence>
<comment type="caution">
    <text evidence="2">The sequence shown here is derived from an EMBL/GenBank/DDBJ whole genome shotgun (WGS) entry which is preliminary data.</text>
</comment>
<name>A0A7M4DGN9_9MICO</name>